<dbReference type="AlphaFoldDB" id="A0ABD7L4E9"/>
<name>A0ABD7L4E9_9BURK</name>
<dbReference type="InterPro" id="IPR021815">
    <property type="entry name" value="TsiV"/>
</dbReference>
<sequence>MMSNDNERRIQELAQAGMMPFAILEPRYPHDGIGAALVVRASLYFKGGYTRDKRDALAWVFDRYVEIARQASAPNTDHPLRWLWFNGKKALPLAKAPALSALASSVGANEGFDATFVGGETARDASFYEFTTFCLEQFQAELGTRGLDVLVFTFPAPFVRTNPTPFIRLFRDAAAAVDAIHGHAGLAVNLSPTSRTENESSEYLMAQQLGPGVDVGSPIAMKVRDLTDRIKTVDWLTLIDKPMLAKVGGIATLQSALPTDWYDLTPCAQGLLIRAGTIPEAGVQGATGALAPPPAYVVVNAALRAIVADTVSILQRGTANGDAPVYNTQTSSNAWLRRFDVSENELLNAKAAVLDTPKLPPQSLVTKQ</sequence>
<accession>A0ABD7L4E9</accession>
<evidence type="ECO:0000313" key="1">
    <source>
        <dbReference type="EMBL" id="SAJ93583.1"/>
    </source>
</evidence>
<reference evidence="1 2" key="1">
    <citation type="submission" date="2016-04" db="EMBL/GenBank/DDBJ databases">
        <authorList>
            <person name="Peeters C."/>
        </authorList>
    </citation>
    <scope>NUCLEOTIDE SEQUENCE [LARGE SCALE GENOMIC DNA]</scope>
    <source>
        <strain evidence="1">LMG 29311</strain>
    </source>
</reference>
<dbReference type="EMBL" id="FKJW01000002">
    <property type="protein sequence ID" value="SAJ93583.1"/>
    <property type="molecule type" value="Genomic_DNA"/>
</dbReference>
<protein>
    <submittedName>
        <fullName evidence="1">Gp30</fullName>
    </submittedName>
</protein>
<dbReference type="Proteomes" id="UP000196218">
    <property type="component" value="Unassembled WGS sequence"/>
</dbReference>
<organism evidence="1 2">
    <name type="scientific">Burkholderia multivorans</name>
    <dbReference type="NCBI Taxonomy" id="87883"/>
    <lineage>
        <taxon>Bacteria</taxon>
        <taxon>Pseudomonadati</taxon>
        <taxon>Pseudomonadota</taxon>
        <taxon>Betaproteobacteria</taxon>
        <taxon>Burkholderiales</taxon>
        <taxon>Burkholderiaceae</taxon>
        <taxon>Burkholderia</taxon>
        <taxon>Burkholderia cepacia complex</taxon>
    </lineage>
</organism>
<comment type="caution">
    <text evidence="1">The sequence shown here is derived from an EMBL/GenBank/DDBJ whole genome shotgun (WGS) entry which is preliminary data.</text>
</comment>
<evidence type="ECO:0000313" key="2">
    <source>
        <dbReference type="Proteomes" id="UP000196218"/>
    </source>
</evidence>
<dbReference type="Pfam" id="PF11876">
    <property type="entry name" value="TsiV"/>
    <property type="match status" value="1"/>
</dbReference>
<gene>
    <name evidence="1" type="ORF">UA18_00488</name>
</gene>
<proteinExistence type="predicted"/>